<feature type="transmembrane region" description="Helical" evidence="1">
    <location>
        <begin position="89"/>
        <end position="111"/>
    </location>
</feature>
<keyword evidence="1" id="KW-0812">Transmembrane</keyword>
<protein>
    <recommendedName>
        <fullName evidence="2">DUF6594 domain-containing protein</fullName>
    </recommendedName>
</protein>
<comment type="caution">
    <text evidence="3">The sequence shown here is derived from an EMBL/GenBank/DDBJ whole genome shotgun (WGS) entry which is preliminary data.</text>
</comment>
<proteinExistence type="predicted"/>
<dbReference type="EMBL" id="JAUIQD010000004">
    <property type="protein sequence ID" value="KAK3353006.1"/>
    <property type="molecule type" value="Genomic_DNA"/>
</dbReference>
<keyword evidence="1" id="KW-1133">Transmembrane helix</keyword>
<feature type="domain" description="DUF6594" evidence="2">
    <location>
        <begin position="4"/>
        <end position="156"/>
    </location>
</feature>
<feature type="transmembrane region" description="Helical" evidence="1">
    <location>
        <begin position="146"/>
        <end position="165"/>
    </location>
</feature>
<dbReference type="InterPro" id="IPR046529">
    <property type="entry name" value="DUF6594"/>
</dbReference>
<keyword evidence="1" id="KW-0472">Membrane</keyword>
<dbReference type="Proteomes" id="UP001275084">
    <property type="component" value="Unassembled WGS sequence"/>
</dbReference>
<accession>A0AAJ0HHW1</accession>
<evidence type="ECO:0000313" key="4">
    <source>
        <dbReference type="Proteomes" id="UP001275084"/>
    </source>
</evidence>
<keyword evidence="4" id="KW-1185">Reference proteome</keyword>
<dbReference type="AlphaFoldDB" id="A0AAJ0HHW1"/>
<sequence>MNQSAPTHRTVSDFRWWALGNTVPYPSEHDLCANNYRLLGPRPSVIDSLMHSTFQVVTDRYYKYFPPPADTTTEGLVIFNWSYTTLSNIAHLVIISFALAFLLLPMTLVYLLDLGKGLAVLLVVVFCLCFCVVFFVLGRLNTDHKFILLFAYTGVMATLLSNMTAGCRAGGD</sequence>
<gene>
    <name evidence="3" type="ORF">B0T25DRAFT_198972</name>
</gene>
<name>A0AAJ0HHW1_9PEZI</name>
<reference evidence="3" key="2">
    <citation type="submission" date="2023-06" db="EMBL/GenBank/DDBJ databases">
        <authorList>
            <consortium name="Lawrence Berkeley National Laboratory"/>
            <person name="Haridas S."/>
            <person name="Hensen N."/>
            <person name="Bonometti L."/>
            <person name="Westerberg I."/>
            <person name="Brannstrom I.O."/>
            <person name="Guillou S."/>
            <person name="Cros-Aarteil S."/>
            <person name="Calhoun S."/>
            <person name="Kuo A."/>
            <person name="Mondo S."/>
            <person name="Pangilinan J."/>
            <person name="Riley R."/>
            <person name="Labutti K."/>
            <person name="Andreopoulos B."/>
            <person name="Lipzen A."/>
            <person name="Chen C."/>
            <person name="Yanf M."/>
            <person name="Daum C."/>
            <person name="Ng V."/>
            <person name="Clum A."/>
            <person name="Steindorff A."/>
            <person name="Ohm R."/>
            <person name="Martin F."/>
            <person name="Silar P."/>
            <person name="Natvig D."/>
            <person name="Lalanne C."/>
            <person name="Gautier V."/>
            <person name="Ament-Velasquez S.L."/>
            <person name="Kruys A."/>
            <person name="Hutchinson M.I."/>
            <person name="Powell A.J."/>
            <person name="Barry K."/>
            <person name="Miller A.N."/>
            <person name="Grigoriev I.V."/>
            <person name="Debuchy R."/>
            <person name="Gladieux P."/>
            <person name="Thoren M.H."/>
            <person name="Johannesson H."/>
        </authorList>
    </citation>
    <scope>NUCLEOTIDE SEQUENCE</scope>
    <source>
        <strain evidence="3">CBS 955.72</strain>
    </source>
</reference>
<reference evidence="3" key="1">
    <citation type="journal article" date="2023" name="Mol. Phylogenet. Evol.">
        <title>Genome-scale phylogeny and comparative genomics of the fungal order Sordariales.</title>
        <authorList>
            <person name="Hensen N."/>
            <person name="Bonometti L."/>
            <person name="Westerberg I."/>
            <person name="Brannstrom I.O."/>
            <person name="Guillou S."/>
            <person name="Cros-Aarteil S."/>
            <person name="Calhoun S."/>
            <person name="Haridas S."/>
            <person name="Kuo A."/>
            <person name="Mondo S."/>
            <person name="Pangilinan J."/>
            <person name="Riley R."/>
            <person name="LaButti K."/>
            <person name="Andreopoulos B."/>
            <person name="Lipzen A."/>
            <person name="Chen C."/>
            <person name="Yan M."/>
            <person name="Daum C."/>
            <person name="Ng V."/>
            <person name="Clum A."/>
            <person name="Steindorff A."/>
            <person name="Ohm R.A."/>
            <person name="Martin F."/>
            <person name="Silar P."/>
            <person name="Natvig D.O."/>
            <person name="Lalanne C."/>
            <person name="Gautier V."/>
            <person name="Ament-Velasquez S.L."/>
            <person name="Kruys A."/>
            <person name="Hutchinson M.I."/>
            <person name="Powell A.J."/>
            <person name="Barry K."/>
            <person name="Miller A.N."/>
            <person name="Grigoriev I.V."/>
            <person name="Debuchy R."/>
            <person name="Gladieux P."/>
            <person name="Hiltunen Thoren M."/>
            <person name="Johannesson H."/>
        </authorList>
    </citation>
    <scope>NUCLEOTIDE SEQUENCE</scope>
    <source>
        <strain evidence="3">CBS 955.72</strain>
    </source>
</reference>
<evidence type="ECO:0000259" key="2">
    <source>
        <dbReference type="Pfam" id="PF20237"/>
    </source>
</evidence>
<organism evidence="3 4">
    <name type="scientific">Lasiosphaeria hispida</name>
    <dbReference type="NCBI Taxonomy" id="260671"/>
    <lineage>
        <taxon>Eukaryota</taxon>
        <taxon>Fungi</taxon>
        <taxon>Dikarya</taxon>
        <taxon>Ascomycota</taxon>
        <taxon>Pezizomycotina</taxon>
        <taxon>Sordariomycetes</taxon>
        <taxon>Sordariomycetidae</taxon>
        <taxon>Sordariales</taxon>
        <taxon>Lasiosphaeriaceae</taxon>
        <taxon>Lasiosphaeria</taxon>
    </lineage>
</organism>
<dbReference type="Pfam" id="PF20237">
    <property type="entry name" value="DUF6594"/>
    <property type="match status" value="1"/>
</dbReference>
<evidence type="ECO:0000313" key="3">
    <source>
        <dbReference type="EMBL" id="KAK3353006.1"/>
    </source>
</evidence>
<feature type="transmembrane region" description="Helical" evidence="1">
    <location>
        <begin position="118"/>
        <end position="140"/>
    </location>
</feature>
<evidence type="ECO:0000256" key="1">
    <source>
        <dbReference type="SAM" id="Phobius"/>
    </source>
</evidence>